<reference evidence="1" key="1">
    <citation type="submission" date="2023-03" db="EMBL/GenBank/DDBJ databases">
        <title>Stygiobacter electus gen. nov., sp. nov., facultatively anaerobic thermotolerant bacterium of the class Ignavibacteria from a well of Yessentuki mineral water deposit.</title>
        <authorList>
            <person name="Podosokorskaya O.A."/>
            <person name="Elcheninov A.G."/>
            <person name="Petrova N.F."/>
            <person name="Zavarzina D.G."/>
            <person name="Kublanov I.V."/>
            <person name="Merkel A.Y."/>
        </authorList>
    </citation>
    <scope>NUCLEOTIDE SEQUENCE</scope>
    <source>
        <strain evidence="1">09-Me</strain>
    </source>
</reference>
<organism evidence="1 2">
    <name type="scientific">Stygiobacter electus</name>
    <dbReference type="NCBI Taxonomy" id="3032292"/>
    <lineage>
        <taxon>Bacteria</taxon>
        <taxon>Pseudomonadati</taxon>
        <taxon>Ignavibacteriota</taxon>
        <taxon>Ignavibacteria</taxon>
        <taxon>Ignavibacteriales</taxon>
        <taxon>Melioribacteraceae</taxon>
        <taxon>Stygiobacter</taxon>
    </lineage>
</organism>
<dbReference type="InterPro" id="IPR036412">
    <property type="entry name" value="HAD-like_sf"/>
</dbReference>
<dbReference type="PANTHER" id="PTHR21485">
    <property type="entry name" value="HAD SUPERFAMILY MEMBERS CMAS AND KDSC"/>
    <property type="match status" value="1"/>
</dbReference>
<dbReference type="AlphaFoldDB" id="A0AAE3P1X5"/>
<name>A0AAE3P1X5_9BACT</name>
<evidence type="ECO:0000313" key="2">
    <source>
        <dbReference type="Proteomes" id="UP001221302"/>
    </source>
</evidence>
<dbReference type="GO" id="GO:0008781">
    <property type="term" value="F:N-acylneuraminate cytidylyltransferase activity"/>
    <property type="evidence" value="ECO:0007669"/>
    <property type="project" value="TreeGrafter"/>
</dbReference>
<gene>
    <name evidence="1" type="ORF">P0M35_11960</name>
</gene>
<comment type="caution">
    <text evidence="1">The sequence shown here is derived from an EMBL/GenBank/DDBJ whole genome shotgun (WGS) entry which is preliminary data.</text>
</comment>
<dbReference type="Proteomes" id="UP001221302">
    <property type="component" value="Unassembled WGS sequence"/>
</dbReference>
<protein>
    <submittedName>
        <fullName evidence="1">HAD hydrolase family protein</fullName>
    </submittedName>
</protein>
<keyword evidence="1" id="KW-0378">Hydrolase</keyword>
<dbReference type="InterPro" id="IPR023214">
    <property type="entry name" value="HAD_sf"/>
</dbReference>
<dbReference type="InterPro" id="IPR050793">
    <property type="entry name" value="CMP-NeuNAc_synthase"/>
</dbReference>
<accession>A0AAE3P1X5</accession>
<dbReference type="EMBL" id="JARGDL010000020">
    <property type="protein sequence ID" value="MDF1612869.1"/>
    <property type="molecule type" value="Genomic_DNA"/>
</dbReference>
<sequence>MKSEILQKFNDVKLFLFDLEGCIIPKNIVYSDDEIKKLIDDLKSYCKEYKALNVDFGIVTSSYSDIVNKLKSNKICYILNGSLDKVGLVDQLLKEKNLTFDEVFYIGDDLLDIPLLQKCKLSSSPKDGRREVKRVVTFVTNNESGSVIEEILEYIKQSRKK</sequence>
<dbReference type="GO" id="GO:0016787">
    <property type="term" value="F:hydrolase activity"/>
    <property type="evidence" value="ECO:0007669"/>
    <property type="project" value="UniProtKB-KW"/>
</dbReference>
<dbReference type="RefSeq" id="WP_321536640.1">
    <property type="nucleotide sequence ID" value="NZ_JARGDL010000020.1"/>
</dbReference>
<proteinExistence type="predicted"/>
<keyword evidence="2" id="KW-1185">Reference proteome</keyword>
<dbReference type="SUPFAM" id="SSF56784">
    <property type="entry name" value="HAD-like"/>
    <property type="match status" value="1"/>
</dbReference>
<dbReference type="PANTHER" id="PTHR21485:SF3">
    <property type="entry name" value="N-ACYLNEURAMINATE CYTIDYLYLTRANSFERASE"/>
    <property type="match status" value="1"/>
</dbReference>
<evidence type="ECO:0000313" key="1">
    <source>
        <dbReference type="EMBL" id="MDF1612869.1"/>
    </source>
</evidence>
<dbReference type="Gene3D" id="3.40.50.1000">
    <property type="entry name" value="HAD superfamily/HAD-like"/>
    <property type="match status" value="1"/>
</dbReference>
<dbReference type="Pfam" id="PF08282">
    <property type="entry name" value="Hydrolase_3"/>
    <property type="match status" value="1"/>
</dbReference>